<evidence type="ECO:0000313" key="2">
    <source>
        <dbReference type="EMBL" id="KIY52245.1"/>
    </source>
</evidence>
<dbReference type="AlphaFoldDB" id="A0A0D7AK74"/>
<gene>
    <name evidence="2" type="ORF">FISHEDRAFT_69936</name>
</gene>
<dbReference type="OrthoDB" id="424402at2759"/>
<organism evidence="2 3">
    <name type="scientific">Fistulina hepatica ATCC 64428</name>
    <dbReference type="NCBI Taxonomy" id="1128425"/>
    <lineage>
        <taxon>Eukaryota</taxon>
        <taxon>Fungi</taxon>
        <taxon>Dikarya</taxon>
        <taxon>Basidiomycota</taxon>
        <taxon>Agaricomycotina</taxon>
        <taxon>Agaricomycetes</taxon>
        <taxon>Agaricomycetidae</taxon>
        <taxon>Agaricales</taxon>
        <taxon>Fistulinaceae</taxon>
        <taxon>Fistulina</taxon>
    </lineage>
</organism>
<reference evidence="2 3" key="1">
    <citation type="journal article" date="2015" name="Fungal Genet. Biol.">
        <title>Evolution of novel wood decay mechanisms in Agaricales revealed by the genome sequences of Fistulina hepatica and Cylindrobasidium torrendii.</title>
        <authorList>
            <person name="Floudas D."/>
            <person name="Held B.W."/>
            <person name="Riley R."/>
            <person name="Nagy L.G."/>
            <person name="Koehler G."/>
            <person name="Ransdell A.S."/>
            <person name="Younus H."/>
            <person name="Chow J."/>
            <person name="Chiniquy J."/>
            <person name="Lipzen A."/>
            <person name="Tritt A."/>
            <person name="Sun H."/>
            <person name="Haridas S."/>
            <person name="LaButti K."/>
            <person name="Ohm R.A."/>
            <person name="Kues U."/>
            <person name="Blanchette R.A."/>
            <person name="Grigoriev I.V."/>
            <person name="Minto R.E."/>
            <person name="Hibbett D.S."/>
        </authorList>
    </citation>
    <scope>NUCLEOTIDE SEQUENCE [LARGE SCALE GENOMIC DNA]</scope>
    <source>
        <strain evidence="2 3">ATCC 64428</strain>
    </source>
</reference>
<evidence type="ECO:0000256" key="1">
    <source>
        <dbReference type="SAM" id="MobiDB-lite"/>
    </source>
</evidence>
<name>A0A0D7AK74_9AGAR</name>
<sequence length="217" mass="23828">MIRVRLDLDLFTSRLTARSSVQGNEEASLVFQTIPVAENKSTRVTDNSTKTDVDGRLSPASDASTKNMVALIPRLVSVVEIIKREYLKLLEEKKSPRMHGLHQYNEICTLEKDNGSLSSTNDVAQVDDDGRPEMIISALEGGRNYPRQTQTPYMRITLSLNELPGLIARGATYQAPAQRKLSKAAKARARKAKKAVGRSASDPSNDVMGVDGQAKET</sequence>
<accession>A0A0D7AK74</accession>
<dbReference type="Proteomes" id="UP000054144">
    <property type="component" value="Unassembled WGS sequence"/>
</dbReference>
<dbReference type="EMBL" id="KN881644">
    <property type="protein sequence ID" value="KIY52245.1"/>
    <property type="molecule type" value="Genomic_DNA"/>
</dbReference>
<proteinExistence type="predicted"/>
<feature type="compositionally biased region" description="Basic residues" evidence="1">
    <location>
        <begin position="180"/>
        <end position="196"/>
    </location>
</feature>
<evidence type="ECO:0000313" key="3">
    <source>
        <dbReference type="Proteomes" id="UP000054144"/>
    </source>
</evidence>
<feature type="region of interest" description="Disordered" evidence="1">
    <location>
        <begin position="177"/>
        <end position="217"/>
    </location>
</feature>
<protein>
    <submittedName>
        <fullName evidence="2">Uncharacterized protein</fullName>
    </submittedName>
</protein>
<keyword evidence="3" id="KW-1185">Reference proteome</keyword>